<dbReference type="InterPro" id="IPR045249">
    <property type="entry name" value="HARBI1-like"/>
</dbReference>
<evidence type="ECO:0000256" key="1">
    <source>
        <dbReference type="ARBA" id="ARBA00001968"/>
    </source>
</evidence>
<keyword evidence="10" id="KW-1185">Reference proteome</keyword>
<keyword evidence="7" id="KW-0539">Nucleus</keyword>
<evidence type="ECO:0000256" key="3">
    <source>
        <dbReference type="ARBA" id="ARBA00006958"/>
    </source>
</evidence>
<comment type="subcellular location">
    <subcellularLocation>
        <location evidence="2">Nucleus</location>
    </subcellularLocation>
</comment>
<keyword evidence="5" id="KW-0479">Metal-binding</keyword>
<name>A0AAD4YZH1_PRUDU</name>
<dbReference type="PANTHER" id="PTHR22930:SF228">
    <property type="entry name" value="PROTEIN ALP1-LIKE"/>
    <property type="match status" value="1"/>
</dbReference>
<keyword evidence="4" id="KW-0540">Nuclease</keyword>
<evidence type="ECO:0000256" key="2">
    <source>
        <dbReference type="ARBA" id="ARBA00004123"/>
    </source>
</evidence>
<dbReference type="EMBL" id="JAJFAZ020000005">
    <property type="protein sequence ID" value="KAI5327085.1"/>
    <property type="molecule type" value="Genomic_DNA"/>
</dbReference>
<accession>A0AAD4YZH1</accession>
<evidence type="ECO:0000256" key="4">
    <source>
        <dbReference type="ARBA" id="ARBA00022722"/>
    </source>
</evidence>
<dbReference type="GO" id="GO:0016787">
    <property type="term" value="F:hydrolase activity"/>
    <property type="evidence" value="ECO:0007669"/>
    <property type="project" value="UniProtKB-KW"/>
</dbReference>
<gene>
    <name evidence="9" type="ORF">L3X38_026481</name>
</gene>
<dbReference type="Pfam" id="PF13359">
    <property type="entry name" value="DDE_Tnp_4"/>
    <property type="match status" value="1"/>
</dbReference>
<evidence type="ECO:0000256" key="5">
    <source>
        <dbReference type="ARBA" id="ARBA00022723"/>
    </source>
</evidence>
<dbReference type="InterPro" id="IPR027806">
    <property type="entry name" value="HARBI1_dom"/>
</dbReference>
<proteinExistence type="inferred from homology"/>
<evidence type="ECO:0000259" key="8">
    <source>
        <dbReference type="Pfam" id="PF13359"/>
    </source>
</evidence>
<feature type="domain" description="DDE Tnp4" evidence="8">
    <location>
        <begin position="48"/>
        <end position="133"/>
    </location>
</feature>
<comment type="cofactor">
    <cofactor evidence="1">
        <name>a divalent metal cation</name>
        <dbReference type="ChEBI" id="CHEBI:60240"/>
    </cofactor>
</comment>
<comment type="similarity">
    <text evidence="3">Belongs to the HARBI1 family.</text>
</comment>
<sequence>MNPYFCPLTFSNVLRPQAVACTGHPPPGYLDFRAFLFKSDSQDSKLLSDALSSRNGLKVPQGKYFLVDCGFPNRRQFLALFRGVRYHLQDFAGHGNDPQSENELFNLHHASLRNVIERIFGIFKSRFTIFKSAPHFYLRHKQSLCWHVQHNITFFAKSVVLMNFQLNQ</sequence>
<evidence type="ECO:0000313" key="9">
    <source>
        <dbReference type="EMBL" id="KAI5327085.1"/>
    </source>
</evidence>
<evidence type="ECO:0000313" key="10">
    <source>
        <dbReference type="Proteomes" id="UP001054821"/>
    </source>
</evidence>
<reference evidence="9 10" key="1">
    <citation type="journal article" date="2022" name="G3 (Bethesda)">
        <title>Whole-genome sequence and methylome profiling of the almond [Prunus dulcis (Mill.) D.A. Webb] cultivar 'Nonpareil'.</title>
        <authorList>
            <person name="D'Amico-Willman K.M."/>
            <person name="Ouma W.Z."/>
            <person name="Meulia T."/>
            <person name="Sideli G.M."/>
            <person name="Gradziel T.M."/>
            <person name="Fresnedo-Ramirez J."/>
        </authorList>
    </citation>
    <scope>NUCLEOTIDE SEQUENCE [LARGE SCALE GENOMIC DNA]</scope>
    <source>
        <strain evidence="9">Clone GOH B32 T37-40</strain>
    </source>
</reference>
<keyword evidence="6" id="KW-0378">Hydrolase</keyword>
<dbReference type="PANTHER" id="PTHR22930">
    <property type="match status" value="1"/>
</dbReference>
<dbReference type="AlphaFoldDB" id="A0AAD4YZH1"/>
<dbReference type="GO" id="GO:0005634">
    <property type="term" value="C:nucleus"/>
    <property type="evidence" value="ECO:0007669"/>
    <property type="project" value="UniProtKB-SubCell"/>
</dbReference>
<evidence type="ECO:0000256" key="6">
    <source>
        <dbReference type="ARBA" id="ARBA00022801"/>
    </source>
</evidence>
<comment type="caution">
    <text evidence="9">The sequence shown here is derived from an EMBL/GenBank/DDBJ whole genome shotgun (WGS) entry which is preliminary data.</text>
</comment>
<dbReference type="GO" id="GO:0004518">
    <property type="term" value="F:nuclease activity"/>
    <property type="evidence" value="ECO:0007669"/>
    <property type="project" value="UniProtKB-KW"/>
</dbReference>
<evidence type="ECO:0000256" key="7">
    <source>
        <dbReference type="ARBA" id="ARBA00023242"/>
    </source>
</evidence>
<protein>
    <recommendedName>
        <fullName evidence="8">DDE Tnp4 domain-containing protein</fullName>
    </recommendedName>
</protein>
<dbReference type="GO" id="GO:0046872">
    <property type="term" value="F:metal ion binding"/>
    <property type="evidence" value="ECO:0007669"/>
    <property type="project" value="UniProtKB-KW"/>
</dbReference>
<organism evidence="9 10">
    <name type="scientific">Prunus dulcis</name>
    <name type="common">Almond</name>
    <name type="synonym">Amygdalus dulcis</name>
    <dbReference type="NCBI Taxonomy" id="3755"/>
    <lineage>
        <taxon>Eukaryota</taxon>
        <taxon>Viridiplantae</taxon>
        <taxon>Streptophyta</taxon>
        <taxon>Embryophyta</taxon>
        <taxon>Tracheophyta</taxon>
        <taxon>Spermatophyta</taxon>
        <taxon>Magnoliopsida</taxon>
        <taxon>eudicotyledons</taxon>
        <taxon>Gunneridae</taxon>
        <taxon>Pentapetalae</taxon>
        <taxon>rosids</taxon>
        <taxon>fabids</taxon>
        <taxon>Rosales</taxon>
        <taxon>Rosaceae</taxon>
        <taxon>Amygdaloideae</taxon>
        <taxon>Amygdaleae</taxon>
        <taxon>Prunus</taxon>
    </lineage>
</organism>
<dbReference type="Proteomes" id="UP001054821">
    <property type="component" value="Chromosome 5"/>
</dbReference>